<keyword evidence="11" id="KW-1043">Host membrane</keyword>
<evidence type="ECO:0000256" key="13">
    <source>
        <dbReference type="ARBA" id="ARBA00023081"/>
    </source>
</evidence>
<feature type="region of interest" description="Disordered" evidence="17">
    <location>
        <begin position="338"/>
        <end position="389"/>
    </location>
</feature>
<dbReference type="GO" id="GO:0043657">
    <property type="term" value="C:host cell"/>
    <property type="evidence" value="ECO:0007669"/>
    <property type="project" value="InterPro"/>
</dbReference>
<keyword evidence="15" id="KW-0325">Glycoprotein</keyword>
<evidence type="ECO:0000313" key="19">
    <source>
        <dbReference type="EMBL" id="AIA09560.1"/>
    </source>
</evidence>
<feature type="compositionally biased region" description="Low complexity" evidence="17">
    <location>
        <begin position="246"/>
        <end position="266"/>
    </location>
</feature>
<feature type="transmembrane region" description="Helical" evidence="18">
    <location>
        <begin position="279"/>
        <end position="299"/>
    </location>
</feature>
<proteinExistence type="inferred from homology"/>
<reference evidence="19 20" key="1">
    <citation type="journal article" date="2014" name="Arch. Virol.">
        <title>Genome sequence of a pathogenic isolate of monkey B virus (species Macacine herpesvirus 1).</title>
        <authorList>
            <person name="Ohsawa K."/>
            <person name="Black D."/>
            <person name="Ohsawa M."/>
            <person name="Eberle R."/>
        </authorList>
    </citation>
    <scope>NUCLEOTIDE SEQUENCE [LARGE SCALE GENOMIC DNA]</scope>
    <source>
        <strain evidence="19">E90-136</strain>
    </source>
</reference>
<organism evidence="19 20">
    <name type="scientific">Cercopithecine herpesvirus 1</name>
    <name type="common">CeHV-1</name>
    <name type="synonym">Simian herpes B virus</name>
    <dbReference type="NCBI Taxonomy" id="10325"/>
    <lineage>
        <taxon>Viruses</taxon>
        <taxon>Duplodnaviria</taxon>
        <taxon>Heunggongvirae</taxon>
        <taxon>Peploviricota</taxon>
        <taxon>Herviviricetes</taxon>
        <taxon>Herpesvirales</taxon>
        <taxon>Orthoherpesviridae</taxon>
        <taxon>Alphaherpesvirinae</taxon>
        <taxon>Simplexvirus</taxon>
        <taxon>Simplexvirus macacinealpha1</taxon>
    </lineage>
</organism>
<evidence type="ECO:0000256" key="15">
    <source>
        <dbReference type="ARBA" id="ARBA00023180"/>
    </source>
</evidence>
<keyword evidence="13" id="KW-1031">Host cell junction</keyword>
<keyword evidence="9" id="KW-1040">Host Golgi apparatus</keyword>
<organismHost>
    <name type="scientific">Macaca leonina</name>
    <name type="common">Northern pig-tailed macaque</name>
    <name type="synonym">Macaca nemestrina leonina</name>
    <dbReference type="NCBI Taxonomy" id="90387"/>
</organismHost>
<keyword evidence="10" id="KW-0946">Virion</keyword>
<keyword evidence="7" id="KW-1032">Host cell membrane</keyword>
<keyword evidence="14 18" id="KW-0472">Membrane</keyword>
<protein>
    <recommendedName>
        <fullName evidence="6">Envelope glycoprotein I</fullName>
    </recommendedName>
</protein>
<evidence type="ECO:0000256" key="5">
    <source>
        <dbReference type="ARBA" id="ARBA00005825"/>
    </source>
</evidence>
<dbReference type="Proteomes" id="UP000134119">
    <property type="component" value="Genome"/>
</dbReference>
<evidence type="ECO:0000256" key="4">
    <source>
        <dbReference type="ARBA" id="ARBA00004402"/>
    </source>
</evidence>
<feature type="compositionally biased region" description="Low complexity" evidence="17">
    <location>
        <begin position="359"/>
        <end position="375"/>
    </location>
</feature>
<gene>
    <name evidence="19" type="primary">US7</name>
</gene>
<evidence type="ECO:0000256" key="7">
    <source>
        <dbReference type="ARBA" id="ARBA00022511"/>
    </source>
</evidence>
<comment type="similarity">
    <text evidence="5">Belongs to the alphaherpesvirinae glycoprotein I family.</text>
</comment>
<feature type="region of interest" description="Disordered" evidence="17">
    <location>
        <begin position="168"/>
        <end position="191"/>
    </location>
</feature>
<comment type="function">
    <text evidence="16">In epithelial cells, the heterodimer gE/gI is required for the cell-to-cell spread of the virus, by sorting nascent virions to cell junctions. Once the virus reaches the cell junctions, virus particles can spread to adjacent cells extremely rapidly through interactions with cellular receptors that accumulate at these junctions. Implicated in basolateral spread in polarized cells. In neuronal cells, gE/gI is essential for the anterograde spread of the infection throughout the host nervous system. Together with US9, the heterodimer gE/gI is involved in the sorting and transport of viral structural components toward axon tips.</text>
</comment>
<evidence type="ECO:0000256" key="14">
    <source>
        <dbReference type="ARBA" id="ARBA00023136"/>
    </source>
</evidence>
<feature type="compositionally biased region" description="Basic and acidic residues" evidence="17">
    <location>
        <begin position="338"/>
        <end position="347"/>
    </location>
</feature>
<accession>A0A059WP22</accession>
<evidence type="ECO:0000256" key="8">
    <source>
        <dbReference type="ARBA" id="ARBA00022692"/>
    </source>
</evidence>
<keyword evidence="8 18" id="KW-0812">Transmembrane</keyword>
<feature type="compositionally biased region" description="Low complexity" evidence="17">
    <location>
        <begin position="217"/>
        <end position="231"/>
    </location>
</feature>
<feature type="compositionally biased region" description="Pro residues" evidence="17">
    <location>
        <begin position="207"/>
        <end position="216"/>
    </location>
</feature>
<organismHost>
    <name type="scientific">Macaca mulatta</name>
    <name type="common">Rhesus macaque</name>
    <dbReference type="NCBI Taxonomy" id="9544"/>
</organismHost>
<sequence>MGRLLGFLLALGPWALVAGVVIRGPTISLVSDSLLAAGAVGANGSFLEDLEVPGELHFLGPQVPHVTYYDGSVELLHYPPDARCPRAVLVEEMTACPRRNAVAFTLCRSTRRAQSPAYADLTLDLSRQPLLRARGPADAVVGLYVLRVWVEGATNASLFPLSLVELPAGGRHRSEPPRGEKEAEGPCDPAVAPWAPRLALTDVFVPATPPPSPETPASPETTLAPPAATPEGEADAEETPAPPTPGAAETRTPRRAAASAAPTSEASRYELTTARIVQIAIPACIIVCVALGSCACCVARRCRRRHYRPSRIYTPPPSAASSISAVNEAALARLGDELKRAPAESPRRSKRRPSQTMVPSLAAISEESEAPAIVALERSPRRPGGTERH</sequence>
<dbReference type="GO" id="GO:0044156">
    <property type="term" value="C:host cell junction"/>
    <property type="evidence" value="ECO:0007669"/>
    <property type="project" value="UniProtKB-SubCell"/>
</dbReference>
<feature type="compositionally biased region" description="Basic and acidic residues" evidence="17">
    <location>
        <begin position="378"/>
        <end position="389"/>
    </location>
</feature>
<evidence type="ECO:0000256" key="6">
    <source>
        <dbReference type="ARBA" id="ARBA00013983"/>
    </source>
</evidence>
<evidence type="ECO:0000256" key="9">
    <source>
        <dbReference type="ARBA" id="ARBA00022812"/>
    </source>
</evidence>
<organismHost>
    <name type="scientific">Macaca nemestrina</name>
    <name type="common">Pig-tailed macaque</name>
    <dbReference type="NCBI Taxonomy" id="9545"/>
</organismHost>
<dbReference type="InterPro" id="IPR002874">
    <property type="entry name" value="Herpes_gI"/>
</dbReference>
<evidence type="ECO:0000256" key="10">
    <source>
        <dbReference type="ARBA" id="ARBA00022844"/>
    </source>
</evidence>
<dbReference type="GO" id="GO:0019031">
    <property type="term" value="C:viral envelope"/>
    <property type="evidence" value="ECO:0007669"/>
    <property type="project" value="UniProtKB-KW"/>
</dbReference>
<feature type="compositionally biased region" description="Basic and acidic residues" evidence="17">
    <location>
        <begin position="172"/>
        <end position="184"/>
    </location>
</feature>
<name>A0A059WP22_CHV1</name>
<organismHost>
    <name type="scientific">Homo sapiens</name>
    <name type="common">Human</name>
    <dbReference type="NCBI Taxonomy" id="9606"/>
</organismHost>
<keyword evidence="18" id="KW-1133">Transmembrane helix</keyword>
<keyword evidence="12 19" id="KW-0261">Viral envelope protein</keyword>
<evidence type="ECO:0000256" key="1">
    <source>
        <dbReference type="ARBA" id="ARBA00004136"/>
    </source>
</evidence>
<dbReference type="Pfam" id="PF01688">
    <property type="entry name" value="Herpes_gI"/>
    <property type="match status" value="1"/>
</dbReference>
<organismHost>
    <name type="scientific">Macaca fascicularis</name>
    <name type="common">Crab-eating macaque</name>
    <name type="synonym">Cynomolgus monkey</name>
    <dbReference type="NCBI Taxonomy" id="9541"/>
</organismHost>
<evidence type="ECO:0000256" key="16">
    <source>
        <dbReference type="ARBA" id="ARBA00025134"/>
    </source>
</evidence>
<evidence type="ECO:0000256" key="17">
    <source>
        <dbReference type="SAM" id="MobiDB-lite"/>
    </source>
</evidence>
<evidence type="ECO:0000256" key="3">
    <source>
        <dbReference type="ARBA" id="ARBA00004381"/>
    </source>
</evidence>
<dbReference type="EMBL" id="KJ566591">
    <property type="protein sequence ID" value="AIA09560.1"/>
    <property type="molecule type" value="Genomic_DNA"/>
</dbReference>
<evidence type="ECO:0000256" key="11">
    <source>
        <dbReference type="ARBA" id="ARBA00022870"/>
    </source>
</evidence>
<evidence type="ECO:0000313" key="20">
    <source>
        <dbReference type="Proteomes" id="UP000134119"/>
    </source>
</evidence>
<dbReference type="GO" id="GO:0044177">
    <property type="term" value="C:host cell Golgi apparatus"/>
    <property type="evidence" value="ECO:0007669"/>
    <property type="project" value="UniProtKB-SubCell"/>
</dbReference>
<feature type="region of interest" description="Disordered" evidence="17">
    <location>
        <begin position="204"/>
        <end position="266"/>
    </location>
</feature>
<comment type="subcellular location">
    <subcellularLocation>
        <location evidence="1">Host Golgi apparatus</location>
    </subcellularLocation>
    <subcellularLocation>
        <location evidence="2">Host cell junction</location>
    </subcellularLocation>
    <subcellularLocation>
        <location evidence="4">Host cell membrane</location>
        <topology evidence="4">Single-pass type I membrane protein</topology>
    </subcellularLocation>
    <subcellularLocation>
        <location evidence="3">Virion membrane</location>
        <topology evidence="3">Single-pass membrane protein</topology>
    </subcellularLocation>
</comment>
<evidence type="ECO:0000256" key="2">
    <source>
        <dbReference type="ARBA" id="ARBA00004315"/>
    </source>
</evidence>
<dbReference type="GO" id="GO:0055036">
    <property type="term" value="C:virion membrane"/>
    <property type="evidence" value="ECO:0007669"/>
    <property type="project" value="UniProtKB-SubCell"/>
</dbReference>
<evidence type="ECO:0000256" key="18">
    <source>
        <dbReference type="SAM" id="Phobius"/>
    </source>
</evidence>
<evidence type="ECO:0000256" key="12">
    <source>
        <dbReference type="ARBA" id="ARBA00022879"/>
    </source>
</evidence>